<comment type="caution">
    <text evidence="3">The sequence shown here is derived from an EMBL/GenBank/DDBJ whole genome shotgun (WGS) entry which is preliminary data.</text>
</comment>
<keyword evidence="3" id="KW-0378">Hydrolase</keyword>
<accession>A0A4Y3KKM5</accession>
<dbReference type="PANTHER" id="PTHR42886:SF29">
    <property type="entry name" value="PUMMELIG, ISOFORM A"/>
    <property type="match status" value="1"/>
</dbReference>
<feature type="compositionally biased region" description="Gly residues" evidence="1">
    <location>
        <begin position="1"/>
        <end position="11"/>
    </location>
</feature>
<gene>
    <name evidence="3" type="ORF">CGE01nite_22320</name>
</gene>
<evidence type="ECO:0000259" key="2">
    <source>
        <dbReference type="Pfam" id="PF12146"/>
    </source>
</evidence>
<dbReference type="InterPro" id="IPR029058">
    <property type="entry name" value="AB_hydrolase_fold"/>
</dbReference>
<dbReference type="Gene3D" id="3.40.50.1820">
    <property type="entry name" value="alpha/beta hydrolase"/>
    <property type="match status" value="1"/>
</dbReference>
<proteinExistence type="predicted"/>
<name>A0A4Y3KKM5_9CELL</name>
<dbReference type="OrthoDB" id="9801217at2"/>
<keyword evidence="4" id="KW-1185">Reference proteome</keyword>
<dbReference type="SUPFAM" id="SSF53474">
    <property type="entry name" value="alpha/beta-Hydrolases"/>
    <property type="match status" value="1"/>
</dbReference>
<dbReference type="EMBL" id="BJLQ01000023">
    <property type="protein sequence ID" value="GEA84981.1"/>
    <property type="molecule type" value="Genomic_DNA"/>
</dbReference>
<reference evidence="3 4" key="1">
    <citation type="submission" date="2019-06" db="EMBL/GenBank/DDBJ databases">
        <title>Whole genome shotgun sequence of Cellulomonas gelida NBRC 3748.</title>
        <authorList>
            <person name="Hosoyama A."/>
            <person name="Uohara A."/>
            <person name="Ohji S."/>
            <person name="Ichikawa N."/>
        </authorList>
    </citation>
    <scope>NUCLEOTIDE SEQUENCE [LARGE SCALE GENOMIC DNA]</scope>
    <source>
        <strain evidence="3 4">NBRC 3748</strain>
    </source>
</reference>
<dbReference type="Proteomes" id="UP000320461">
    <property type="component" value="Unassembled WGS sequence"/>
</dbReference>
<protein>
    <submittedName>
        <fullName evidence="3">Alpha/beta hydrolase</fullName>
    </submittedName>
</protein>
<dbReference type="GO" id="GO:0016787">
    <property type="term" value="F:hydrolase activity"/>
    <property type="evidence" value="ECO:0007669"/>
    <property type="project" value="UniProtKB-KW"/>
</dbReference>
<dbReference type="PANTHER" id="PTHR42886">
    <property type="entry name" value="RE40534P-RELATED"/>
    <property type="match status" value="1"/>
</dbReference>
<feature type="compositionally biased region" description="Low complexity" evidence="1">
    <location>
        <begin position="12"/>
        <end position="21"/>
    </location>
</feature>
<sequence>MGDDTGSGGGTTSAAGAGRAGAAVWDDERADLLGEPWVARTLHLPPDAETAREGVEPVATLVHRPARHRRAVLYLHGFVDYFFHTHVADALDAAGWDLYALELRDYGRSIRPGRPANHTRELATYAQEIDAAVALLRTDHDHVALLGHSTGGLVAALWAHARPGGVDAVVLNSPWLDLRGSWFERHVLTHCLGPLSRVAPDLVLGHIAPHYGRALHQDTGGEWDFDLAWKPHEGFPARASFVRTIRVGHARVGRGLAIAEPVLVLTSDATGPDDREHDALLTTDSVLDVDHIAARAPLLGPDVTLVVVPGGSHDLALSPSPARERYVAEVVRFLDERVPPQG</sequence>
<dbReference type="InterPro" id="IPR022742">
    <property type="entry name" value="Hydrolase_4"/>
</dbReference>
<evidence type="ECO:0000256" key="1">
    <source>
        <dbReference type="SAM" id="MobiDB-lite"/>
    </source>
</evidence>
<evidence type="ECO:0000313" key="4">
    <source>
        <dbReference type="Proteomes" id="UP000320461"/>
    </source>
</evidence>
<dbReference type="Pfam" id="PF12146">
    <property type="entry name" value="Hydrolase_4"/>
    <property type="match status" value="1"/>
</dbReference>
<dbReference type="AlphaFoldDB" id="A0A4Y3KKM5"/>
<feature type="domain" description="Serine aminopeptidase S33" evidence="2">
    <location>
        <begin position="67"/>
        <end position="208"/>
    </location>
</feature>
<evidence type="ECO:0000313" key="3">
    <source>
        <dbReference type="EMBL" id="GEA84981.1"/>
    </source>
</evidence>
<dbReference type="RefSeq" id="WP_141370961.1">
    <property type="nucleotide sequence ID" value="NZ_BJLQ01000023.1"/>
</dbReference>
<organism evidence="3 4">
    <name type="scientific">Cellulomonas gelida</name>
    <dbReference type="NCBI Taxonomy" id="1712"/>
    <lineage>
        <taxon>Bacteria</taxon>
        <taxon>Bacillati</taxon>
        <taxon>Actinomycetota</taxon>
        <taxon>Actinomycetes</taxon>
        <taxon>Micrococcales</taxon>
        <taxon>Cellulomonadaceae</taxon>
        <taxon>Cellulomonas</taxon>
    </lineage>
</organism>
<feature type="region of interest" description="Disordered" evidence="1">
    <location>
        <begin position="1"/>
        <end position="21"/>
    </location>
</feature>